<evidence type="ECO:0000256" key="2">
    <source>
        <dbReference type="ARBA" id="ARBA00022980"/>
    </source>
</evidence>
<evidence type="ECO:0008006" key="7">
    <source>
        <dbReference type="Google" id="ProtNLM"/>
    </source>
</evidence>
<comment type="similarity">
    <text evidence="1">Belongs to the bacterial ribosomal protein bS21 family.</text>
</comment>
<keyword evidence="2" id="KW-0689">Ribosomal protein</keyword>
<sequence>MSASLRQTGLLATRLAASQPAASRAFSTTFVLRNKPSASTPRVNPLIGNSNVAPTPEPKPTTPAPSPSRAPAKEAPTASQSAASTILPPPPPPAAEFEAKATPSPAAPTAQSSPMYPMDITSLLADRATASLASLPSNPLERPMFRCAATVGRTIFVKDRGSPTSAPTATVAMRMIDRVAREQKIRTKNRTQKFHERPGLRRKRLKSERWRARFKTGFKAACSRVLELKKQGW</sequence>
<dbReference type="OrthoDB" id="2501249at2759"/>
<dbReference type="GO" id="GO:0070124">
    <property type="term" value="P:mitochondrial translational initiation"/>
    <property type="evidence" value="ECO:0007669"/>
    <property type="project" value="TreeGrafter"/>
</dbReference>
<evidence type="ECO:0000256" key="3">
    <source>
        <dbReference type="ARBA" id="ARBA00023274"/>
    </source>
</evidence>
<dbReference type="Proteomes" id="UP000039046">
    <property type="component" value="Unassembled WGS sequence"/>
</dbReference>
<keyword evidence="3" id="KW-0687">Ribonucleoprotein</keyword>
<name>A0A0A1T7G4_9HYPO</name>
<dbReference type="Pfam" id="PF01165">
    <property type="entry name" value="Ribosomal_S21"/>
    <property type="match status" value="1"/>
</dbReference>
<evidence type="ECO:0000313" key="5">
    <source>
        <dbReference type="EMBL" id="CEJ82212.1"/>
    </source>
</evidence>
<feature type="compositionally biased region" description="Pro residues" evidence="4">
    <location>
        <begin position="55"/>
        <end position="68"/>
    </location>
</feature>
<feature type="region of interest" description="Disordered" evidence="4">
    <location>
        <begin position="33"/>
        <end position="114"/>
    </location>
</feature>
<dbReference type="STRING" id="1531966.A0A0A1T7G4"/>
<dbReference type="InterPro" id="IPR052837">
    <property type="entry name" value="Mitoribosomal_bS21"/>
</dbReference>
<evidence type="ECO:0000256" key="4">
    <source>
        <dbReference type="SAM" id="MobiDB-lite"/>
    </source>
</evidence>
<keyword evidence="6" id="KW-1185">Reference proteome</keyword>
<gene>
    <name evidence="5" type="ORF">VHEMI02290</name>
</gene>
<accession>A0A0A1T7G4</accession>
<evidence type="ECO:0000313" key="6">
    <source>
        <dbReference type="Proteomes" id="UP000039046"/>
    </source>
</evidence>
<dbReference type="InterPro" id="IPR001911">
    <property type="entry name" value="Ribosomal_bS21"/>
</dbReference>
<dbReference type="PANTHER" id="PTHR41237">
    <property type="entry name" value="37S RIBOSOMAL PROTEIN MRP21, MITOCHONDRIAL"/>
    <property type="match status" value="1"/>
</dbReference>
<feature type="compositionally biased region" description="Polar residues" evidence="4">
    <location>
        <begin position="33"/>
        <end position="52"/>
    </location>
</feature>
<dbReference type="PANTHER" id="PTHR41237:SF1">
    <property type="entry name" value="SMALL RIBOSOMAL SUBUNIT PROTEIN BS21M"/>
    <property type="match status" value="1"/>
</dbReference>
<feature type="compositionally biased region" description="Low complexity" evidence="4">
    <location>
        <begin position="101"/>
        <end position="114"/>
    </location>
</feature>
<dbReference type="GO" id="GO:0005763">
    <property type="term" value="C:mitochondrial small ribosomal subunit"/>
    <property type="evidence" value="ECO:0007669"/>
    <property type="project" value="TreeGrafter"/>
</dbReference>
<protein>
    <recommendedName>
        <fullName evidence="7">Ribosomal protein S21</fullName>
    </recommendedName>
</protein>
<dbReference type="EMBL" id="CDHN01000001">
    <property type="protein sequence ID" value="CEJ82212.1"/>
    <property type="molecule type" value="Genomic_DNA"/>
</dbReference>
<proteinExistence type="inferred from homology"/>
<dbReference type="GO" id="GO:0003735">
    <property type="term" value="F:structural constituent of ribosome"/>
    <property type="evidence" value="ECO:0007669"/>
    <property type="project" value="InterPro"/>
</dbReference>
<organism evidence="5 6">
    <name type="scientific">[Torrubiella] hemipterigena</name>
    <dbReference type="NCBI Taxonomy" id="1531966"/>
    <lineage>
        <taxon>Eukaryota</taxon>
        <taxon>Fungi</taxon>
        <taxon>Dikarya</taxon>
        <taxon>Ascomycota</taxon>
        <taxon>Pezizomycotina</taxon>
        <taxon>Sordariomycetes</taxon>
        <taxon>Hypocreomycetidae</taxon>
        <taxon>Hypocreales</taxon>
        <taxon>Clavicipitaceae</taxon>
        <taxon>Clavicipitaceae incertae sedis</taxon>
        <taxon>'Torrubiella' clade</taxon>
    </lineage>
</organism>
<evidence type="ECO:0000256" key="1">
    <source>
        <dbReference type="ARBA" id="ARBA00006640"/>
    </source>
</evidence>
<reference evidence="5 6" key="1">
    <citation type="journal article" date="2015" name="Genome Announc.">
        <title>Draft Genome Sequence and Gene Annotation of the Entomopathogenic Fungus Verticillium hemipterigenum.</title>
        <authorList>
            <person name="Horn F."/>
            <person name="Habel A."/>
            <person name="Scharf D.H."/>
            <person name="Dworschak J."/>
            <person name="Brakhage A.A."/>
            <person name="Guthke R."/>
            <person name="Hertweck C."/>
            <person name="Linde J."/>
        </authorList>
    </citation>
    <scope>NUCLEOTIDE SEQUENCE [LARGE SCALE GENOMIC DNA]</scope>
</reference>
<dbReference type="AlphaFoldDB" id="A0A0A1T7G4"/>
<dbReference type="HOGENOM" id="CLU_085774_0_0_1"/>